<dbReference type="GO" id="GO:0016251">
    <property type="term" value="F:RNA polymerase II general transcription initiation factor activity"/>
    <property type="evidence" value="ECO:0007669"/>
    <property type="project" value="TreeGrafter"/>
</dbReference>
<dbReference type="InterPro" id="IPR015943">
    <property type="entry name" value="WD40/YVTN_repeat-like_dom_sf"/>
</dbReference>
<feature type="region of interest" description="Disordered" evidence="2">
    <location>
        <begin position="402"/>
        <end position="473"/>
    </location>
</feature>
<feature type="compositionally biased region" description="Low complexity" evidence="2">
    <location>
        <begin position="455"/>
        <end position="473"/>
    </location>
</feature>
<proteinExistence type="predicted"/>
<feature type="compositionally biased region" description="Low complexity" evidence="2">
    <location>
        <begin position="512"/>
        <end position="533"/>
    </location>
</feature>
<feature type="compositionally biased region" description="Low complexity" evidence="2">
    <location>
        <begin position="572"/>
        <end position="605"/>
    </location>
</feature>
<sequence length="653" mass="66785">MHALQFPGCSPWPLTQGYGHRERIFDVAFHPLSDDIVLTASEDTSLRLWRRSDGADMYKQVRAYFGHTGEALRACWSANGLLLASGSADRTVRLWAADLQAPEYTGRQLAVLDGHPEEVYHVELFNPTAPPPSPALLHTLRQWYGGGGGGGGAGQAADQQQQQQLPPPLPPFETHVLAASSESLFVWSLQEGAVLQQANAPGTSGSTITQEAIMSGSAKPAYIFAVSRQPGSNTGSLLAAACCDGVVRLWSVRPTGHLEWAGQVKLPGAPMCTGCAFAADGARLGVTTREGRLVELDVRTLEVLTSRLLPSSPLSVAYLPAGPLPTASAAAGEEEGQREMWLVACRDGAVYGYELEQQGGGPACVVQPPSGTGVAVLAVAVSPGGAALALGGEPQHVARLPPMRTKQEQQQQPQSRPEQQGTSSAPQATSSSTNGGTIGHGAHAGSTCTPPPLQPATTGAATGASRGTASPATQAAAPAAAAAAAVAAPARRRGGGGGGGSRGAVLSGGGAALRNPLGLLEEAEADAGAPAGPQRQQTASTMQAPPQGSEEPSVAGGIAGLSLQEGERRGDQAGQAQSQTQPQEGQRQQQQGHGHAGGQVEQGVQITEAGQTKQRQREPQGEGHSSAGTKTAAAEQGSGNVRAGLFVYLAPGQ</sequence>
<dbReference type="Gene3D" id="2.130.10.10">
    <property type="entry name" value="YVTN repeat-like/Quinoprotein amine dehydrogenase"/>
    <property type="match status" value="2"/>
</dbReference>
<keyword evidence="4" id="KW-1185">Reference proteome</keyword>
<accession>A0AAD3DGZ1</accession>
<name>A0AAD3DGZ1_9CHLO</name>
<feature type="compositionally biased region" description="Polar residues" evidence="2">
    <location>
        <begin position="534"/>
        <end position="546"/>
    </location>
</feature>
<feature type="compositionally biased region" description="Gly residues" evidence="2">
    <location>
        <begin position="495"/>
        <end position="511"/>
    </location>
</feature>
<organism evidence="3 4">
    <name type="scientific">Astrephomene gubernaculifera</name>
    <dbReference type="NCBI Taxonomy" id="47775"/>
    <lineage>
        <taxon>Eukaryota</taxon>
        <taxon>Viridiplantae</taxon>
        <taxon>Chlorophyta</taxon>
        <taxon>core chlorophytes</taxon>
        <taxon>Chlorophyceae</taxon>
        <taxon>CS clade</taxon>
        <taxon>Chlamydomonadales</taxon>
        <taxon>Astrephomenaceae</taxon>
        <taxon>Astrephomene</taxon>
    </lineage>
</organism>
<dbReference type="Pfam" id="PF00400">
    <property type="entry name" value="WD40"/>
    <property type="match status" value="3"/>
</dbReference>
<dbReference type="GO" id="GO:0005669">
    <property type="term" value="C:transcription factor TFIID complex"/>
    <property type="evidence" value="ECO:0007669"/>
    <property type="project" value="TreeGrafter"/>
</dbReference>
<comment type="caution">
    <text evidence="3">The sequence shown here is derived from an EMBL/GenBank/DDBJ whole genome shotgun (WGS) entry which is preliminary data.</text>
</comment>
<feature type="repeat" description="WD" evidence="1">
    <location>
        <begin position="17"/>
        <end position="59"/>
    </location>
</feature>
<dbReference type="AlphaFoldDB" id="A0AAD3DGZ1"/>
<dbReference type="InterPro" id="IPR036322">
    <property type="entry name" value="WD40_repeat_dom_sf"/>
</dbReference>
<dbReference type="PROSITE" id="PS50294">
    <property type="entry name" value="WD_REPEATS_REGION"/>
    <property type="match status" value="2"/>
</dbReference>
<evidence type="ECO:0000313" key="4">
    <source>
        <dbReference type="Proteomes" id="UP001054857"/>
    </source>
</evidence>
<dbReference type="SUPFAM" id="SSF50978">
    <property type="entry name" value="WD40 repeat-like"/>
    <property type="match status" value="1"/>
</dbReference>
<evidence type="ECO:0000313" key="3">
    <source>
        <dbReference type="EMBL" id="GFR41620.1"/>
    </source>
</evidence>
<evidence type="ECO:0000256" key="2">
    <source>
        <dbReference type="SAM" id="MobiDB-lite"/>
    </source>
</evidence>
<reference evidence="3 4" key="1">
    <citation type="journal article" date="2021" name="Sci. Rep.">
        <title>Genome sequencing of the multicellular alga Astrephomene provides insights into convergent evolution of germ-soma differentiation.</title>
        <authorList>
            <person name="Yamashita S."/>
            <person name="Yamamoto K."/>
            <person name="Matsuzaki R."/>
            <person name="Suzuki S."/>
            <person name="Yamaguchi H."/>
            <person name="Hirooka S."/>
            <person name="Minakuchi Y."/>
            <person name="Miyagishima S."/>
            <person name="Kawachi M."/>
            <person name="Toyoda A."/>
            <person name="Nozaki H."/>
        </authorList>
    </citation>
    <scope>NUCLEOTIDE SEQUENCE [LARGE SCALE GENOMIC DNA]</scope>
    <source>
        <strain evidence="3 4">NIES-4017</strain>
    </source>
</reference>
<dbReference type="EMBL" id="BMAR01000002">
    <property type="protein sequence ID" value="GFR41620.1"/>
    <property type="molecule type" value="Genomic_DNA"/>
</dbReference>
<dbReference type="PANTHER" id="PTHR19879:SF1">
    <property type="entry name" value="CANNONBALL-RELATED"/>
    <property type="match status" value="1"/>
</dbReference>
<keyword evidence="1" id="KW-0853">WD repeat</keyword>
<feature type="compositionally biased region" description="Low complexity" evidence="2">
    <location>
        <begin position="408"/>
        <end position="433"/>
    </location>
</feature>
<gene>
    <name evidence="3" type="ORF">Agub_g2345</name>
</gene>
<dbReference type="Proteomes" id="UP001054857">
    <property type="component" value="Unassembled WGS sequence"/>
</dbReference>
<dbReference type="PANTHER" id="PTHR19879">
    <property type="entry name" value="TRANSCRIPTION INITIATION FACTOR TFIID"/>
    <property type="match status" value="1"/>
</dbReference>
<protein>
    <submittedName>
        <fullName evidence="3">Uncharacterized protein</fullName>
    </submittedName>
</protein>
<feature type="region of interest" description="Disordered" evidence="2">
    <location>
        <begin position="490"/>
        <end position="641"/>
    </location>
</feature>
<dbReference type="PROSITE" id="PS50082">
    <property type="entry name" value="WD_REPEATS_2"/>
    <property type="match status" value="2"/>
</dbReference>
<feature type="repeat" description="WD" evidence="1">
    <location>
        <begin position="64"/>
        <end position="95"/>
    </location>
</feature>
<dbReference type="SMART" id="SM00320">
    <property type="entry name" value="WD40"/>
    <property type="match status" value="4"/>
</dbReference>
<dbReference type="GO" id="GO:0006367">
    <property type="term" value="P:transcription initiation at RNA polymerase II promoter"/>
    <property type="evidence" value="ECO:0007669"/>
    <property type="project" value="TreeGrafter"/>
</dbReference>
<evidence type="ECO:0000256" key="1">
    <source>
        <dbReference type="PROSITE-ProRule" id="PRU00221"/>
    </source>
</evidence>
<dbReference type="InterPro" id="IPR001680">
    <property type="entry name" value="WD40_rpt"/>
</dbReference>